<proteinExistence type="predicted"/>
<dbReference type="EMBL" id="JYIJ01000008">
    <property type="protein sequence ID" value="KWX05983.1"/>
    <property type="molecule type" value="Genomic_DNA"/>
</dbReference>
<dbReference type="Proteomes" id="UP000070659">
    <property type="component" value="Unassembled WGS sequence"/>
</dbReference>
<comment type="caution">
    <text evidence="1">The sequence shown here is derived from an EMBL/GenBank/DDBJ whole genome shotgun (WGS) entry which is preliminary data.</text>
</comment>
<evidence type="ECO:0000313" key="2">
    <source>
        <dbReference type="Proteomes" id="UP000070659"/>
    </source>
</evidence>
<gene>
    <name evidence="1" type="ORF">TH66_00260</name>
</gene>
<evidence type="ECO:0000313" key="1">
    <source>
        <dbReference type="EMBL" id="KWX05983.1"/>
    </source>
</evidence>
<dbReference type="AlphaFoldDB" id="A0A132N787"/>
<organism evidence="1 2">
    <name type="scientific">Carbonactinospora thermoautotrophica</name>
    <dbReference type="NCBI Taxonomy" id="1469144"/>
    <lineage>
        <taxon>Bacteria</taxon>
        <taxon>Bacillati</taxon>
        <taxon>Actinomycetota</taxon>
        <taxon>Actinomycetes</taxon>
        <taxon>Kitasatosporales</taxon>
        <taxon>Carbonactinosporaceae</taxon>
        <taxon>Carbonactinospora</taxon>
    </lineage>
</organism>
<protein>
    <submittedName>
        <fullName evidence="1">Uncharacterized protein</fullName>
    </submittedName>
</protein>
<name>A0A132N787_9ACTN</name>
<accession>A0A132N787</accession>
<reference evidence="1 2" key="1">
    <citation type="submission" date="2015-02" db="EMBL/GenBank/DDBJ databases">
        <title>Physiological reanalysis, assessment of diazotrophy, and genome sequences of multiple isolates of Streptomyces thermoautotrophicus.</title>
        <authorList>
            <person name="MacKellar D.C."/>
            <person name="Lieber L."/>
            <person name="Norman J."/>
            <person name="Bolger A."/>
            <person name="Tobin C."/>
            <person name="Murray J.W."/>
            <person name="Prell J."/>
        </authorList>
    </citation>
    <scope>NUCLEOTIDE SEQUENCE [LARGE SCALE GENOMIC DNA]</scope>
    <source>
        <strain evidence="1 2">UBT1</strain>
    </source>
</reference>
<sequence>MGMRITGHVPNDHPAARLLLAARELAALELAGEALVPVLAVTADAVTELAQAARAWTEREARRQSESGRLYGISAWANAPTGRLFNARVAADRFAAHLREACELLTKEFAASRTAETGEQPAEDGGQG</sequence>
<dbReference type="PATRIC" id="fig|1469144.8.peg.1667"/>